<evidence type="ECO:0000256" key="2">
    <source>
        <dbReference type="ARBA" id="ARBA00023235"/>
    </source>
</evidence>
<dbReference type="InterPro" id="IPR042092">
    <property type="entry name" value="PsdUridine_s_RsuA/RluB/E/F_cat"/>
</dbReference>
<evidence type="ECO:0000256" key="5">
    <source>
        <dbReference type="PROSITE-ProRule" id="PRU00182"/>
    </source>
</evidence>
<evidence type="ECO:0000259" key="8">
    <source>
        <dbReference type="SMART" id="SM00363"/>
    </source>
</evidence>
<dbReference type="NCBIfam" id="TIGR00093">
    <property type="entry name" value="pseudouridine synthase"/>
    <property type="match status" value="1"/>
</dbReference>
<evidence type="ECO:0000256" key="6">
    <source>
        <dbReference type="RuleBase" id="RU003887"/>
    </source>
</evidence>
<feature type="domain" description="RNA-binding S4" evidence="8">
    <location>
        <begin position="7"/>
        <end position="69"/>
    </location>
</feature>
<evidence type="ECO:0000313" key="10">
    <source>
        <dbReference type="Proteomes" id="UP000198836"/>
    </source>
</evidence>
<dbReference type="InterPro" id="IPR006145">
    <property type="entry name" value="PsdUridine_synth_RsuA/RluA"/>
</dbReference>
<dbReference type="InterPro" id="IPR018496">
    <property type="entry name" value="PsdUridine_synth_RsuA/RluB_CS"/>
</dbReference>
<name>A0A1I0T8J4_9SPHI</name>
<dbReference type="OrthoDB" id="9807213at2"/>
<comment type="catalytic activity">
    <reaction evidence="3">
        <text>uridine(35) in tRNA(Tyr) = pseudouridine(35) in tRNA(Tyr)</text>
        <dbReference type="Rhea" id="RHEA:60556"/>
        <dbReference type="Rhea" id="RHEA-COMP:15607"/>
        <dbReference type="Rhea" id="RHEA-COMP:15608"/>
        <dbReference type="ChEBI" id="CHEBI:65314"/>
        <dbReference type="ChEBI" id="CHEBI:65315"/>
    </reaction>
</comment>
<dbReference type="CDD" id="cd02554">
    <property type="entry name" value="PseudoU_synth_RluF"/>
    <property type="match status" value="1"/>
</dbReference>
<dbReference type="FunFam" id="3.10.290.10:FF:000003">
    <property type="entry name" value="Pseudouridine synthase"/>
    <property type="match status" value="1"/>
</dbReference>
<dbReference type="PANTHER" id="PTHR47683:SF2">
    <property type="entry name" value="RNA-BINDING S4 DOMAIN-CONTAINING PROTEIN"/>
    <property type="match status" value="1"/>
</dbReference>
<evidence type="ECO:0000256" key="3">
    <source>
        <dbReference type="ARBA" id="ARBA00036390"/>
    </source>
</evidence>
<dbReference type="STRING" id="332999.SAMN04488511_1072"/>
<dbReference type="GO" id="GO:0000455">
    <property type="term" value="P:enzyme-directed rRNA pseudouridine synthesis"/>
    <property type="evidence" value="ECO:0007669"/>
    <property type="project" value="UniProtKB-ARBA"/>
</dbReference>
<dbReference type="PROSITE" id="PS50889">
    <property type="entry name" value="S4"/>
    <property type="match status" value="1"/>
</dbReference>
<dbReference type="Gene3D" id="3.10.290.10">
    <property type="entry name" value="RNA-binding S4 domain"/>
    <property type="match status" value="1"/>
</dbReference>
<gene>
    <name evidence="9" type="ORF">SAMN04488511_1072</name>
</gene>
<dbReference type="Pfam" id="PF01479">
    <property type="entry name" value="S4"/>
    <property type="match status" value="1"/>
</dbReference>
<dbReference type="SUPFAM" id="SSF55120">
    <property type="entry name" value="Pseudouridine synthase"/>
    <property type="match status" value="1"/>
</dbReference>
<dbReference type="GO" id="GO:0003723">
    <property type="term" value="F:RNA binding"/>
    <property type="evidence" value="ECO:0007669"/>
    <property type="project" value="UniProtKB-KW"/>
</dbReference>
<dbReference type="InterPro" id="IPR002942">
    <property type="entry name" value="S4_RNA-bd"/>
</dbReference>
<evidence type="ECO:0000256" key="4">
    <source>
        <dbReference type="ARBA" id="ARBA00036535"/>
    </source>
</evidence>
<dbReference type="GO" id="GO:0160138">
    <property type="term" value="F:23S rRNA pseudouridine(2604) synthase activity"/>
    <property type="evidence" value="ECO:0007669"/>
    <property type="project" value="UniProtKB-EC"/>
</dbReference>
<dbReference type="NCBIfam" id="NF007784">
    <property type="entry name" value="PRK10475.1"/>
    <property type="match status" value="1"/>
</dbReference>
<dbReference type="Proteomes" id="UP000198836">
    <property type="component" value="Unassembled WGS sequence"/>
</dbReference>
<dbReference type="Gene3D" id="3.30.70.580">
    <property type="entry name" value="Pseudouridine synthase I, catalytic domain, N-terminal subdomain"/>
    <property type="match status" value="1"/>
</dbReference>
<accession>A0A1I0T8J4</accession>
<keyword evidence="5" id="KW-0694">RNA-binding</keyword>
<dbReference type="SMART" id="SM00363">
    <property type="entry name" value="S4"/>
    <property type="match status" value="1"/>
</dbReference>
<feature type="compositionally biased region" description="Basic and acidic residues" evidence="7">
    <location>
        <begin position="256"/>
        <end position="270"/>
    </location>
</feature>
<dbReference type="InterPro" id="IPR020103">
    <property type="entry name" value="PsdUridine_synth_cat_dom_sf"/>
</dbReference>
<dbReference type="InterPro" id="IPR036986">
    <property type="entry name" value="S4_RNA-bd_sf"/>
</dbReference>
<comment type="catalytic activity">
    <reaction evidence="4">
        <text>uridine(2604) in 23S rRNA = pseudouridine(2604) in 23S rRNA</text>
        <dbReference type="Rhea" id="RHEA:38875"/>
        <dbReference type="Rhea" id="RHEA-COMP:10093"/>
        <dbReference type="Rhea" id="RHEA-COMP:10094"/>
        <dbReference type="ChEBI" id="CHEBI:65314"/>
        <dbReference type="ChEBI" id="CHEBI:65315"/>
        <dbReference type="EC" id="5.4.99.21"/>
    </reaction>
</comment>
<dbReference type="PANTHER" id="PTHR47683">
    <property type="entry name" value="PSEUDOURIDINE SYNTHASE FAMILY PROTEIN-RELATED"/>
    <property type="match status" value="1"/>
</dbReference>
<dbReference type="EMBL" id="FOJM01000007">
    <property type="protein sequence ID" value="SFA48061.1"/>
    <property type="molecule type" value="Genomic_DNA"/>
</dbReference>
<evidence type="ECO:0000256" key="7">
    <source>
        <dbReference type="SAM" id="MobiDB-lite"/>
    </source>
</evidence>
<dbReference type="FunFam" id="3.30.70.1560:FF:000002">
    <property type="entry name" value="Pseudouridine synthase"/>
    <property type="match status" value="1"/>
</dbReference>
<evidence type="ECO:0000313" key="9">
    <source>
        <dbReference type="EMBL" id="SFA48061.1"/>
    </source>
</evidence>
<dbReference type="InterPro" id="IPR020094">
    <property type="entry name" value="TruA/RsuA/RluB/E/F_N"/>
</dbReference>
<dbReference type="EC" id="5.4.99.-" evidence="6"/>
<evidence type="ECO:0000256" key="1">
    <source>
        <dbReference type="ARBA" id="ARBA00008348"/>
    </source>
</evidence>
<feature type="compositionally biased region" description="Basic residues" evidence="7">
    <location>
        <begin position="246"/>
        <end position="255"/>
    </location>
</feature>
<protein>
    <recommendedName>
        <fullName evidence="6">Pseudouridine synthase</fullName>
        <ecNumber evidence="6">5.4.99.-</ecNumber>
    </recommendedName>
</protein>
<dbReference type="Pfam" id="PF00849">
    <property type="entry name" value="PseudoU_synth_2"/>
    <property type="match status" value="1"/>
</dbReference>
<keyword evidence="2 6" id="KW-0413">Isomerase</keyword>
<dbReference type="PROSITE" id="PS01149">
    <property type="entry name" value="PSI_RSU"/>
    <property type="match status" value="1"/>
</dbReference>
<sequence>MNNNAATRLNKFISESGLCSRREADRYIEKGTVFINGKRARIGDQVFAGDKVMVNGHHIEPKEESNFILLAFNKPVGITSTTEGTVCDNIVDYINYSERIFPIGRLDKDSSGLIFLTNNGDIVNKILRAGNKHEKEYVVTVNKPITEDFIFEMSNGVPILGVNTRKCKVRQLSTFVFNIILIQGLNRQIRRMCEHFGYEVTKLERTRIMNISLKGIPTGEFRELTDEEMKAITKSVENSSSEAKAKTKSSVRKKANVREEIPELKEEPPKKVFKPKPSNQKSSAKKTAGHPGSKPAGKANSGNRNSRPAKGKPSGKSNIRGRGR</sequence>
<dbReference type="InterPro" id="IPR000748">
    <property type="entry name" value="PsdUridine_synth_RsuA/RluB/E/F"/>
</dbReference>
<dbReference type="CDD" id="cd00165">
    <property type="entry name" value="S4"/>
    <property type="match status" value="1"/>
</dbReference>
<proteinExistence type="inferred from homology"/>
<feature type="region of interest" description="Disordered" evidence="7">
    <location>
        <begin position="234"/>
        <end position="324"/>
    </location>
</feature>
<dbReference type="Gene3D" id="3.30.70.1560">
    <property type="entry name" value="Alpha-L RNA-binding motif"/>
    <property type="match status" value="1"/>
</dbReference>
<dbReference type="InterPro" id="IPR050343">
    <property type="entry name" value="RsuA_PseudoU_synthase"/>
</dbReference>
<comment type="similarity">
    <text evidence="1 6">Belongs to the pseudouridine synthase RsuA family.</text>
</comment>
<organism evidence="9 10">
    <name type="scientific">Pedobacter suwonensis</name>
    <dbReference type="NCBI Taxonomy" id="332999"/>
    <lineage>
        <taxon>Bacteria</taxon>
        <taxon>Pseudomonadati</taxon>
        <taxon>Bacteroidota</taxon>
        <taxon>Sphingobacteriia</taxon>
        <taxon>Sphingobacteriales</taxon>
        <taxon>Sphingobacteriaceae</taxon>
        <taxon>Pedobacter</taxon>
    </lineage>
</organism>
<reference evidence="10" key="1">
    <citation type="submission" date="2016-10" db="EMBL/GenBank/DDBJ databases">
        <authorList>
            <person name="Varghese N."/>
            <person name="Submissions S."/>
        </authorList>
    </citation>
    <scope>NUCLEOTIDE SEQUENCE [LARGE SCALE GENOMIC DNA]</scope>
    <source>
        <strain evidence="10">DSM 18130</strain>
    </source>
</reference>
<dbReference type="AlphaFoldDB" id="A0A1I0T8J4"/>
<keyword evidence="10" id="KW-1185">Reference proteome</keyword>
<dbReference type="SUPFAM" id="SSF55174">
    <property type="entry name" value="Alpha-L RNA-binding motif"/>
    <property type="match status" value="1"/>
</dbReference>
<dbReference type="RefSeq" id="WP_090982898.1">
    <property type="nucleotide sequence ID" value="NZ_FOJM01000007.1"/>
</dbReference>